<proteinExistence type="predicted"/>
<evidence type="ECO:0000313" key="2">
    <source>
        <dbReference type="Proteomes" id="UP000749559"/>
    </source>
</evidence>
<reference evidence="1" key="1">
    <citation type="submission" date="2022-03" db="EMBL/GenBank/DDBJ databases">
        <authorList>
            <person name="Martin C."/>
        </authorList>
    </citation>
    <scope>NUCLEOTIDE SEQUENCE</scope>
</reference>
<keyword evidence="2" id="KW-1185">Reference proteome</keyword>
<feature type="non-terminal residue" evidence="1">
    <location>
        <position position="101"/>
    </location>
</feature>
<organism evidence="1 2">
    <name type="scientific">Owenia fusiformis</name>
    <name type="common">Polychaete worm</name>
    <dbReference type="NCBI Taxonomy" id="6347"/>
    <lineage>
        <taxon>Eukaryota</taxon>
        <taxon>Metazoa</taxon>
        <taxon>Spiralia</taxon>
        <taxon>Lophotrochozoa</taxon>
        <taxon>Annelida</taxon>
        <taxon>Polychaeta</taxon>
        <taxon>Sedentaria</taxon>
        <taxon>Canalipalpata</taxon>
        <taxon>Sabellida</taxon>
        <taxon>Oweniida</taxon>
        <taxon>Oweniidae</taxon>
        <taxon>Owenia</taxon>
    </lineage>
</organism>
<dbReference type="AlphaFoldDB" id="A0A8J1UUS0"/>
<name>A0A8J1UUS0_OWEFU</name>
<sequence length="101" mass="11421">MVNVYTAFGVKTLQTFTTKNNVHILEMLNLMREDQRLWGEEFSHCHGYYPVTCQGLNAEDRKIGAPQCPITTVRPFIRRGLSSKFCRGSQTATDVGQIGCH</sequence>
<comment type="caution">
    <text evidence="1">The sequence shown here is derived from an EMBL/GenBank/DDBJ whole genome shotgun (WGS) entry which is preliminary data.</text>
</comment>
<evidence type="ECO:0000313" key="1">
    <source>
        <dbReference type="EMBL" id="CAH1778506.1"/>
    </source>
</evidence>
<gene>
    <name evidence="1" type="ORF">OFUS_LOCUS5415</name>
</gene>
<protein>
    <submittedName>
        <fullName evidence="1">Uncharacterized protein</fullName>
    </submittedName>
</protein>
<dbReference type="EMBL" id="CAIIXF020000003">
    <property type="protein sequence ID" value="CAH1778506.1"/>
    <property type="molecule type" value="Genomic_DNA"/>
</dbReference>
<accession>A0A8J1UUS0</accession>
<dbReference type="Proteomes" id="UP000749559">
    <property type="component" value="Unassembled WGS sequence"/>
</dbReference>